<proteinExistence type="predicted"/>
<keyword evidence="2" id="KW-1185">Reference proteome</keyword>
<dbReference type="AlphaFoldDB" id="A0A318ZII9"/>
<dbReference type="EMBL" id="KZ821224">
    <property type="protein sequence ID" value="PYH47329.1"/>
    <property type="molecule type" value="Genomic_DNA"/>
</dbReference>
<sequence length="177" mass="18593">MGEQAANCHTMLPAQTQMCTVTGCGQTSRVPPQFVPNKAPGGVYHGRADNSGQIGNHPAAFPGLVLCGNLLPQRFEAVLRDSKQGDYFPPSILDKKSVFHGCGHGIPAPRSQNTGLGERITGGNSSTLDLLINPYKAWPKAVITTSMSDFPALLPDSSPASAVRVMAGLMRVGRAPA</sequence>
<evidence type="ECO:0000313" key="1">
    <source>
        <dbReference type="EMBL" id="PYH47329.1"/>
    </source>
</evidence>
<dbReference type="GeneID" id="37072322"/>
<dbReference type="Proteomes" id="UP000248349">
    <property type="component" value="Unassembled WGS sequence"/>
</dbReference>
<gene>
    <name evidence="1" type="ORF">BP01DRAFT_213428</name>
</gene>
<name>A0A318ZII9_9EURO</name>
<dbReference type="RefSeq" id="XP_025433311.1">
    <property type="nucleotide sequence ID" value="XM_025571094.1"/>
</dbReference>
<organism evidence="1 2">
    <name type="scientific">Aspergillus saccharolyticus JOP 1030-1</name>
    <dbReference type="NCBI Taxonomy" id="1450539"/>
    <lineage>
        <taxon>Eukaryota</taxon>
        <taxon>Fungi</taxon>
        <taxon>Dikarya</taxon>
        <taxon>Ascomycota</taxon>
        <taxon>Pezizomycotina</taxon>
        <taxon>Eurotiomycetes</taxon>
        <taxon>Eurotiomycetidae</taxon>
        <taxon>Eurotiales</taxon>
        <taxon>Aspergillaceae</taxon>
        <taxon>Aspergillus</taxon>
        <taxon>Aspergillus subgen. Circumdati</taxon>
    </lineage>
</organism>
<reference evidence="1 2" key="1">
    <citation type="submission" date="2016-12" db="EMBL/GenBank/DDBJ databases">
        <title>The genomes of Aspergillus section Nigri reveals drivers in fungal speciation.</title>
        <authorList>
            <consortium name="DOE Joint Genome Institute"/>
            <person name="Vesth T.C."/>
            <person name="Nybo J."/>
            <person name="Theobald S."/>
            <person name="Brandl J."/>
            <person name="Frisvad J.C."/>
            <person name="Nielsen K.F."/>
            <person name="Lyhne E.K."/>
            <person name="Kogle M.E."/>
            <person name="Kuo A."/>
            <person name="Riley R."/>
            <person name="Clum A."/>
            <person name="Nolan M."/>
            <person name="Lipzen A."/>
            <person name="Salamov A."/>
            <person name="Henrissat B."/>
            <person name="Wiebenga A."/>
            <person name="De Vries R.P."/>
            <person name="Grigoriev I.V."/>
            <person name="Mortensen U.H."/>
            <person name="Andersen M.R."/>
            <person name="Baker S.E."/>
        </authorList>
    </citation>
    <scope>NUCLEOTIDE SEQUENCE [LARGE SCALE GENOMIC DNA]</scope>
    <source>
        <strain evidence="1 2">JOP 1030-1</strain>
    </source>
</reference>
<evidence type="ECO:0000313" key="2">
    <source>
        <dbReference type="Proteomes" id="UP000248349"/>
    </source>
</evidence>
<protein>
    <submittedName>
        <fullName evidence="1">Uncharacterized protein</fullName>
    </submittedName>
</protein>
<accession>A0A318ZII9</accession>